<feature type="region of interest" description="Disordered" evidence="3">
    <location>
        <begin position="1"/>
        <end position="27"/>
    </location>
</feature>
<keyword evidence="1" id="KW-0378">Hydrolase</keyword>
<evidence type="ECO:0000256" key="1">
    <source>
        <dbReference type="ARBA" id="ARBA00022801"/>
    </source>
</evidence>
<dbReference type="GO" id="GO:0004806">
    <property type="term" value="F:triacylglycerol lipase activity"/>
    <property type="evidence" value="ECO:0007669"/>
    <property type="project" value="UniProtKB-UniRule"/>
</dbReference>
<dbReference type="PANTHER" id="PTHR34853:SF5">
    <property type="entry name" value="LIP-DOMAIN-CONTAINING PROTEIN-RELATED"/>
    <property type="match status" value="1"/>
</dbReference>
<dbReference type="SUPFAM" id="SSF53474">
    <property type="entry name" value="alpha/beta-Hydrolases"/>
    <property type="match status" value="1"/>
</dbReference>
<accession>A0A6G1KLC0</accession>
<evidence type="ECO:0000256" key="2">
    <source>
        <dbReference type="PIRNR" id="PIRNR029171"/>
    </source>
</evidence>
<dbReference type="Gene3D" id="1.10.260.130">
    <property type="match status" value="1"/>
</dbReference>
<protein>
    <submittedName>
        <fullName evidence="4">Lipase</fullName>
    </submittedName>
</protein>
<dbReference type="Proteomes" id="UP000799428">
    <property type="component" value="Unassembled WGS sequence"/>
</dbReference>
<evidence type="ECO:0000313" key="4">
    <source>
        <dbReference type="EMBL" id="KAF2713191.1"/>
    </source>
</evidence>
<dbReference type="EMBL" id="MU005765">
    <property type="protein sequence ID" value="KAF2713191.1"/>
    <property type="molecule type" value="Genomic_DNA"/>
</dbReference>
<dbReference type="GO" id="GO:0016042">
    <property type="term" value="P:lipid catabolic process"/>
    <property type="evidence" value="ECO:0007669"/>
    <property type="project" value="UniProtKB-UniRule"/>
</dbReference>
<evidence type="ECO:0000313" key="5">
    <source>
        <dbReference type="Proteomes" id="UP000799428"/>
    </source>
</evidence>
<dbReference type="Pfam" id="PF03583">
    <property type="entry name" value="LIP"/>
    <property type="match status" value="1"/>
</dbReference>
<dbReference type="PIRSF" id="PIRSF029171">
    <property type="entry name" value="Esterase_LipA"/>
    <property type="match status" value="1"/>
</dbReference>
<dbReference type="PANTHER" id="PTHR34853">
    <property type="match status" value="1"/>
</dbReference>
<evidence type="ECO:0000256" key="3">
    <source>
        <dbReference type="SAM" id="MobiDB-lite"/>
    </source>
</evidence>
<dbReference type="InterPro" id="IPR005152">
    <property type="entry name" value="Lipase_secreted"/>
</dbReference>
<comment type="similarity">
    <text evidence="2">Belongs to the AB hydrolase superfamily. Lipase family.</text>
</comment>
<sequence length="416" mass="44818">MARLLSSPIPPSSDPFYTAPPNLESSPPGTILRQRPAPGNLNSIIHNSSSAYNILYRTTDSNYQPSWAVTTLILPLTNLTHYTNHSTSSLLSLQVPYNSADVDASPSYALYASLSTPSGAIPSTSDDIATALGNGWYVSVPDFEGPFASFGFGVQEGHATLDSVRAVLSSGLVSDAEKKKKKKKSKIAMWGYSGGSIASEWAAELQEQYAPELVFSGLALGGMVPNVTSALDNITASPYAGLIPELILGMTSQDPEARDYLVSRLHTTGTYNASYFLSALEMDIGEAFVAFAMHDIYAYFLGGRSDITSPASPFKAILDRQGYQGYHGVPRMPVFAYKAIHDEFTDVQDSDVLVERWCGIGVDVLYQRNEVGGHIAEITNGRARALDWLKGVFDGNDARNACVVENVMVNITSSLA</sequence>
<gene>
    <name evidence="4" type="ORF">K504DRAFT_479067</name>
</gene>
<dbReference type="AlphaFoldDB" id="A0A6G1KLC0"/>
<name>A0A6G1KLC0_9PLEO</name>
<reference evidence="4" key="1">
    <citation type="journal article" date="2020" name="Stud. Mycol.">
        <title>101 Dothideomycetes genomes: a test case for predicting lifestyles and emergence of pathogens.</title>
        <authorList>
            <person name="Haridas S."/>
            <person name="Albert R."/>
            <person name="Binder M."/>
            <person name="Bloem J."/>
            <person name="Labutti K."/>
            <person name="Salamov A."/>
            <person name="Andreopoulos B."/>
            <person name="Baker S."/>
            <person name="Barry K."/>
            <person name="Bills G."/>
            <person name="Bluhm B."/>
            <person name="Cannon C."/>
            <person name="Castanera R."/>
            <person name="Culley D."/>
            <person name="Daum C."/>
            <person name="Ezra D."/>
            <person name="Gonzalez J."/>
            <person name="Henrissat B."/>
            <person name="Kuo A."/>
            <person name="Liang C."/>
            <person name="Lipzen A."/>
            <person name="Lutzoni F."/>
            <person name="Magnuson J."/>
            <person name="Mondo S."/>
            <person name="Nolan M."/>
            <person name="Ohm R."/>
            <person name="Pangilinan J."/>
            <person name="Park H.-J."/>
            <person name="Ramirez L."/>
            <person name="Alfaro M."/>
            <person name="Sun H."/>
            <person name="Tritt A."/>
            <person name="Yoshinaga Y."/>
            <person name="Zwiers L.-H."/>
            <person name="Turgeon B."/>
            <person name="Goodwin S."/>
            <person name="Spatafora J."/>
            <person name="Crous P."/>
            <person name="Grigoriev I."/>
        </authorList>
    </citation>
    <scope>NUCLEOTIDE SEQUENCE</scope>
    <source>
        <strain evidence="4">CBS 279.74</strain>
    </source>
</reference>
<organism evidence="4 5">
    <name type="scientific">Pleomassaria siparia CBS 279.74</name>
    <dbReference type="NCBI Taxonomy" id="1314801"/>
    <lineage>
        <taxon>Eukaryota</taxon>
        <taxon>Fungi</taxon>
        <taxon>Dikarya</taxon>
        <taxon>Ascomycota</taxon>
        <taxon>Pezizomycotina</taxon>
        <taxon>Dothideomycetes</taxon>
        <taxon>Pleosporomycetidae</taxon>
        <taxon>Pleosporales</taxon>
        <taxon>Pleomassariaceae</taxon>
        <taxon>Pleomassaria</taxon>
    </lineage>
</organism>
<dbReference type="Gene3D" id="3.40.50.1820">
    <property type="entry name" value="alpha/beta hydrolase"/>
    <property type="match status" value="1"/>
</dbReference>
<dbReference type="InterPro" id="IPR029058">
    <property type="entry name" value="AB_hydrolase_fold"/>
</dbReference>
<keyword evidence="5" id="KW-1185">Reference proteome</keyword>
<proteinExistence type="inferred from homology"/>
<dbReference type="OrthoDB" id="2373480at2759"/>